<sequence length="178" mass="20574">MSYSIEELRAAAKLELNDFVYLKQSATDRTIGWRCELHKQGCPGRAMSRGTQTFQTKVHSRKYHPDMPEDQNGLESDAFPAIKPDATAKEDKSHNLEDLITAKLNLLMFLKPQLPWRLHQSQQNLANVSNTRELNAAELEDIHKFGTYVKQTLGRINERRPEKVSLAVQLIKRRRFRC</sequence>
<proteinExistence type="predicted"/>
<dbReference type="AlphaFoldDB" id="A0A915CS99"/>
<dbReference type="Gene3D" id="2.20.25.240">
    <property type="match status" value="1"/>
</dbReference>
<protein>
    <submittedName>
        <fullName evidence="3">FLYWCH-type domain-containing protein</fullName>
    </submittedName>
</protein>
<feature type="region of interest" description="Disordered" evidence="1">
    <location>
        <begin position="46"/>
        <end position="78"/>
    </location>
</feature>
<name>A0A915CS99_9BILA</name>
<evidence type="ECO:0000313" key="2">
    <source>
        <dbReference type="Proteomes" id="UP000887574"/>
    </source>
</evidence>
<accession>A0A915CS99</accession>
<organism evidence="2 3">
    <name type="scientific">Ditylenchus dipsaci</name>
    <dbReference type="NCBI Taxonomy" id="166011"/>
    <lineage>
        <taxon>Eukaryota</taxon>
        <taxon>Metazoa</taxon>
        <taxon>Ecdysozoa</taxon>
        <taxon>Nematoda</taxon>
        <taxon>Chromadorea</taxon>
        <taxon>Rhabditida</taxon>
        <taxon>Tylenchina</taxon>
        <taxon>Tylenchomorpha</taxon>
        <taxon>Sphaerularioidea</taxon>
        <taxon>Anguinidae</taxon>
        <taxon>Anguininae</taxon>
        <taxon>Ditylenchus</taxon>
    </lineage>
</organism>
<evidence type="ECO:0000256" key="1">
    <source>
        <dbReference type="SAM" id="MobiDB-lite"/>
    </source>
</evidence>
<dbReference type="WBParaSite" id="jg11588">
    <property type="protein sequence ID" value="jg11588"/>
    <property type="gene ID" value="jg11588"/>
</dbReference>
<keyword evidence="2" id="KW-1185">Reference proteome</keyword>
<reference evidence="3" key="1">
    <citation type="submission" date="2022-11" db="UniProtKB">
        <authorList>
            <consortium name="WormBaseParasite"/>
        </authorList>
    </citation>
    <scope>IDENTIFICATION</scope>
</reference>
<dbReference type="Proteomes" id="UP000887574">
    <property type="component" value="Unplaced"/>
</dbReference>
<evidence type="ECO:0000313" key="3">
    <source>
        <dbReference type="WBParaSite" id="jg11588"/>
    </source>
</evidence>